<sequence length="190" mass="21551">MFANLSISFIRLFVVVQIYWYYAESAKIEIGKVRTYKNMTISSSVRYTEVHSDRSHMECSRRLLSKDDICAASYNTVTRTCMLYTSGCSPSFKVSSTGTLLIRRDLSGLIQDNEDCSYYKNTNAPSDVYTIQPDGFTTGMSVYCDMNTGTGGWILFSPPGITDYLIHNKLIVLEHSVNLINLFKLSDYQK</sequence>
<dbReference type="EMBL" id="CACVKT020004943">
    <property type="protein sequence ID" value="CAC5392310.1"/>
    <property type="molecule type" value="Genomic_DNA"/>
</dbReference>
<keyword evidence="3" id="KW-1185">Reference proteome</keyword>
<dbReference type="NCBIfam" id="NF040941">
    <property type="entry name" value="GGGWT_bact"/>
    <property type="match status" value="1"/>
</dbReference>
<dbReference type="AlphaFoldDB" id="A0A6J8CBC1"/>
<evidence type="ECO:0000259" key="1">
    <source>
        <dbReference type="Pfam" id="PF00147"/>
    </source>
</evidence>
<dbReference type="Gene3D" id="3.90.215.10">
    <property type="entry name" value="Gamma Fibrinogen, chain A, domain 1"/>
    <property type="match status" value="1"/>
</dbReference>
<feature type="domain" description="Fibrinogen C-terminal" evidence="1">
    <location>
        <begin position="115"/>
        <end position="156"/>
    </location>
</feature>
<dbReference type="OrthoDB" id="10045365at2759"/>
<proteinExistence type="predicted"/>
<dbReference type="InterPro" id="IPR014716">
    <property type="entry name" value="Fibrinogen_a/b/g_C_1"/>
</dbReference>
<organism evidence="2 3">
    <name type="scientific">Mytilus coruscus</name>
    <name type="common">Sea mussel</name>
    <dbReference type="NCBI Taxonomy" id="42192"/>
    <lineage>
        <taxon>Eukaryota</taxon>
        <taxon>Metazoa</taxon>
        <taxon>Spiralia</taxon>
        <taxon>Lophotrochozoa</taxon>
        <taxon>Mollusca</taxon>
        <taxon>Bivalvia</taxon>
        <taxon>Autobranchia</taxon>
        <taxon>Pteriomorphia</taxon>
        <taxon>Mytilida</taxon>
        <taxon>Mytiloidea</taxon>
        <taxon>Mytilidae</taxon>
        <taxon>Mytilinae</taxon>
        <taxon>Mytilus</taxon>
    </lineage>
</organism>
<dbReference type="InterPro" id="IPR002181">
    <property type="entry name" value="Fibrinogen_a/b/g_C_dom"/>
</dbReference>
<accession>A0A6J8CBC1</accession>
<name>A0A6J8CBC1_MYTCO</name>
<evidence type="ECO:0000313" key="3">
    <source>
        <dbReference type="Proteomes" id="UP000507470"/>
    </source>
</evidence>
<protein>
    <recommendedName>
        <fullName evidence="1">Fibrinogen C-terminal domain-containing protein</fullName>
    </recommendedName>
</protein>
<dbReference type="SUPFAM" id="SSF56496">
    <property type="entry name" value="Fibrinogen C-terminal domain-like"/>
    <property type="match status" value="1"/>
</dbReference>
<reference evidence="2 3" key="1">
    <citation type="submission" date="2020-06" db="EMBL/GenBank/DDBJ databases">
        <authorList>
            <person name="Li R."/>
            <person name="Bekaert M."/>
        </authorList>
    </citation>
    <scope>NUCLEOTIDE SEQUENCE [LARGE SCALE GENOMIC DNA]</scope>
    <source>
        <strain evidence="3">wild</strain>
    </source>
</reference>
<dbReference type="InterPro" id="IPR036056">
    <property type="entry name" value="Fibrinogen-like_C"/>
</dbReference>
<evidence type="ECO:0000313" key="2">
    <source>
        <dbReference type="EMBL" id="CAC5392310.1"/>
    </source>
</evidence>
<gene>
    <name evidence="2" type="ORF">MCOR_27251</name>
</gene>
<dbReference type="Proteomes" id="UP000507470">
    <property type="component" value="Unassembled WGS sequence"/>
</dbReference>
<dbReference type="Pfam" id="PF00147">
    <property type="entry name" value="Fibrinogen_C"/>
    <property type="match status" value="1"/>
</dbReference>